<evidence type="ECO:0000313" key="3">
    <source>
        <dbReference type="Proteomes" id="UP000009022"/>
    </source>
</evidence>
<dbReference type="GeneID" id="6752201"/>
<dbReference type="InterPro" id="IPR010487">
    <property type="entry name" value="NGRN/Rrg9"/>
</dbReference>
<dbReference type="KEGG" id="tad:TRIADDRAFT_54472"/>
<name>B3RS48_TRIAD</name>
<dbReference type="Pfam" id="PF06413">
    <property type="entry name" value="Neugrin"/>
    <property type="match status" value="1"/>
</dbReference>
<dbReference type="HOGENOM" id="CLU_842877_0_0_1"/>
<dbReference type="CTD" id="6752201"/>
<feature type="compositionally biased region" description="Polar residues" evidence="1">
    <location>
        <begin position="229"/>
        <end position="244"/>
    </location>
</feature>
<feature type="compositionally biased region" description="Polar residues" evidence="1">
    <location>
        <begin position="275"/>
        <end position="290"/>
    </location>
</feature>
<dbReference type="PANTHER" id="PTHR13475">
    <property type="entry name" value="NEUGRIN"/>
    <property type="match status" value="1"/>
</dbReference>
<proteinExistence type="predicted"/>
<feature type="compositionally biased region" description="Basic and acidic residues" evidence="1">
    <location>
        <begin position="178"/>
        <end position="203"/>
    </location>
</feature>
<feature type="region of interest" description="Disordered" evidence="1">
    <location>
        <begin position="229"/>
        <end position="248"/>
    </location>
</feature>
<keyword evidence="3" id="KW-1185">Reference proteome</keyword>
<gene>
    <name evidence="2" type="ORF">TRIADDRAFT_54472</name>
</gene>
<dbReference type="Proteomes" id="UP000009022">
    <property type="component" value="Unassembled WGS sequence"/>
</dbReference>
<feature type="compositionally biased region" description="Basic and acidic residues" evidence="1">
    <location>
        <begin position="255"/>
        <end position="274"/>
    </location>
</feature>
<dbReference type="EMBL" id="DS985243">
    <property type="protein sequence ID" value="EDV26454.1"/>
    <property type="molecule type" value="Genomic_DNA"/>
</dbReference>
<evidence type="ECO:0000256" key="1">
    <source>
        <dbReference type="SAM" id="MobiDB-lite"/>
    </source>
</evidence>
<dbReference type="OrthoDB" id="5578174at2759"/>
<dbReference type="GO" id="GO:0005634">
    <property type="term" value="C:nucleus"/>
    <property type="evidence" value="ECO:0000318"/>
    <property type="project" value="GO_Central"/>
</dbReference>
<evidence type="ECO:0000313" key="2">
    <source>
        <dbReference type="EMBL" id="EDV26454.1"/>
    </source>
</evidence>
<feature type="region of interest" description="Disordered" evidence="1">
    <location>
        <begin position="178"/>
        <end position="212"/>
    </location>
</feature>
<feature type="compositionally biased region" description="Basic and acidic residues" evidence="1">
    <location>
        <begin position="291"/>
        <end position="308"/>
    </location>
</feature>
<organism evidence="2 3">
    <name type="scientific">Trichoplax adhaerens</name>
    <name type="common">Trichoplax reptans</name>
    <dbReference type="NCBI Taxonomy" id="10228"/>
    <lineage>
        <taxon>Eukaryota</taxon>
        <taxon>Metazoa</taxon>
        <taxon>Placozoa</taxon>
        <taxon>Uniplacotomia</taxon>
        <taxon>Trichoplacea</taxon>
        <taxon>Trichoplacidae</taxon>
        <taxon>Trichoplax</taxon>
    </lineage>
</organism>
<dbReference type="RefSeq" id="XP_002110450.1">
    <property type="nucleotide sequence ID" value="XM_002110414.1"/>
</dbReference>
<dbReference type="AlphaFoldDB" id="B3RS48"/>
<dbReference type="PANTHER" id="PTHR13475:SF3">
    <property type="entry name" value="NEUGRIN"/>
    <property type="match status" value="1"/>
</dbReference>
<protein>
    <submittedName>
        <fullName evidence="2">Uncharacterized protein</fullName>
    </submittedName>
</protein>
<dbReference type="InParanoid" id="B3RS48"/>
<accession>B3RS48</accession>
<sequence length="330" mass="38679">MILFREKADINWRAKKQALKDKKTEWKPKKRLAREEMDQIRMLADDNPGYWTKEMLSSTFKISYAAVSRILKSRFEPDAEIKRRQNSIAMKLKANRQMKWQQKHSITNGFNDDKYENYEDEYALIAPWQHQLVEFHHKKRFRDNKIDRSLFNSSHLTGLSDRTKINPYVNFRDKFANGVRDTENSDSDKYSISKRISKDDTKKSLSTRGRTKHDIRVNSDLHSINSNQYRKSIANPNQIQNPSLKNVDLMKEKNPKFSKTKGSDNKHSNEKDIGKTSSAKFQARSKNLNVQRKERGGKQKEKSVDGKGEVSLNEEELKHLLALFRPTNKS</sequence>
<reference evidence="2 3" key="1">
    <citation type="journal article" date="2008" name="Nature">
        <title>The Trichoplax genome and the nature of placozoans.</title>
        <authorList>
            <person name="Srivastava M."/>
            <person name="Begovic E."/>
            <person name="Chapman J."/>
            <person name="Putnam N.H."/>
            <person name="Hellsten U."/>
            <person name="Kawashima T."/>
            <person name="Kuo A."/>
            <person name="Mitros T."/>
            <person name="Salamov A."/>
            <person name="Carpenter M.L."/>
            <person name="Signorovitch A.Y."/>
            <person name="Moreno M.A."/>
            <person name="Kamm K."/>
            <person name="Grimwood J."/>
            <person name="Schmutz J."/>
            <person name="Shapiro H."/>
            <person name="Grigoriev I.V."/>
            <person name="Buss L.W."/>
            <person name="Schierwater B."/>
            <person name="Dellaporta S.L."/>
            <person name="Rokhsar D.S."/>
        </authorList>
    </citation>
    <scope>NUCLEOTIDE SEQUENCE [LARGE SCALE GENOMIC DNA]</scope>
    <source>
        <strain evidence="2 3">Grell-BS-1999</strain>
    </source>
</reference>
<feature type="region of interest" description="Disordered" evidence="1">
    <location>
        <begin position="255"/>
        <end position="312"/>
    </location>
</feature>